<feature type="transmembrane region" description="Helical" evidence="7">
    <location>
        <begin position="285"/>
        <end position="306"/>
    </location>
</feature>
<dbReference type="Proteomes" id="UP000294739">
    <property type="component" value="Unassembled WGS sequence"/>
</dbReference>
<feature type="transmembrane region" description="Helical" evidence="7">
    <location>
        <begin position="185"/>
        <end position="204"/>
    </location>
</feature>
<keyword evidence="5 7" id="KW-1133">Transmembrane helix</keyword>
<evidence type="ECO:0000256" key="8">
    <source>
        <dbReference type="SAM" id="MobiDB-lite"/>
    </source>
</evidence>
<feature type="region of interest" description="Disordered" evidence="8">
    <location>
        <begin position="1"/>
        <end position="21"/>
    </location>
</feature>
<dbReference type="AlphaFoldDB" id="A0A4R5DFY9"/>
<dbReference type="OrthoDB" id="34224at2"/>
<dbReference type="InterPro" id="IPR035906">
    <property type="entry name" value="MetI-like_sf"/>
</dbReference>
<evidence type="ECO:0000259" key="9">
    <source>
        <dbReference type="PROSITE" id="PS50928"/>
    </source>
</evidence>
<dbReference type="PANTHER" id="PTHR43005:SF1">
    <property type="entry name" value="SPERMIDINE_PUTRESCINE TRANSPORT SYSTEM PERMEASE PROTEIN"/>
    <property type="match status" value="1"/>
</dbReference>
<organism evidence="10 11">
    <name type="scientific">Jiangella asiatica</name>
    <dbReference type="NCBI Taxonomy" id="2530372"/>
    <lineage>
        <taxon>Bacteria</taxon>
        <taxon>Bacillati</taxon>
        <taxon>Actinomycetota</taxon>
        <taxon>Actinomycetes</taxon>
        <taxon>Jiangellales</taxon>
        <taxon>Jiangellaceae</taxon>
        <taxon>Jiangella</taxon>
    </lineage>
</organism>
<evidence type="ECO:0000313" key="10">
    <source>
        <dbReference type="EMBL" id="TDE09313.1"/>
    </source>
</evidence>
<feature type="transmembrane region" description="Helical" evidence="7">
    <location>
        <begin position="225"/>
        <end position="246"/>
    </location>
</feature>
<dbReference type="GO" id="GO:0055085">
    <property type="term" value="P:transmembrane transport"/>
    <property type="evidence" value="ECO:0007669"/>
    <property type="project" value="InterPro"/>
</dbReference>
<protein>
    <submittedName>
        <fullName evidence="10">Sugar ABC transporter permease</fullName>
    </submittedName>
</protein>
<comment type="subcellular location">
    <subcellularLocation>
        <location evidence="1 7">Cell membrane</location>
        <topology evidence="1 7">Multi-pass membrane protein</topology>
    </subcellularLocation>
</comment>
<keyword evidence="6 7" id="KW-0472">Membrane</keyword>
<comment type="similarity">
    <text evidence="7">Belongs to the binding-protein-dependent transport system permease family.</text>
</comment>
<name>A0A4R5DFY9_9ACTN</name>
<evidence type="ECO:0000256" key="6">
    <source>
        <dbReference type="ARBA" id="ARBA00023136"/>
    </source>
</evidence>
<gene>
    <name evidence="10" type="ORF">E1269_14985</name>
</gene>
<evidence type="ECO:0000256" key="7">
    <source>
        <dbReference type="RuleBase" id="RU363032"/>
    </source>
</evidence>
<evidence type="ECO:0000256" key="1">
    <source>
        <dbReference type="ARBA" id="ARBA00004651"/>
    </source>
</evidence>
<dbReference type="PANTHER" id="PTHR43005">
    <property type="entry name" value="BLR7065 PROTEIN"/>
    <property type="match status" value="1"/>
</dbReference>
<accession>A0A4R5DFY9</accession>
<keyword evidence="4 7" id="KW-0812">Transmembrane</keyword>
<evidence type="ECO:0000256" key="5">
    <source>
        <dbReference type="ARBA" id="ARBA00022989"/>
    </source>
</evidence>
<feature type="compositionally biased region" description="Low complexity" evidence="8">
    <location>
        <begin position="1"/>
        <end position="16"/>
    </location>
</feature>
<dbReference type="PROSITE" id="PS50928">
    <property type="entry name" value="ABC_TM1"/>
    <property type="match status" value="1"/>
</dbReference>
<keyword evidence="11" id="KW-1185">Reference proteome</keyword>
<sequence length="312" mass="34099">MTQAPTATRPSAAPATGRRRRLGDREGPLAWLFLLPAVVYVVALVGVPFVLAIGFAFSDVSAGDPSYDWAGLDAYRRAFDDPVFWQALRNTLVFTGVSMVLIVLFGKVLANILIADFRGKWLVRFLVLLPWTTPVALSTVSWLWLLDSIFSPIDWILRQVGLLEGNMYWLGRPTLATASVIAVHVWRLVPLAAVIMMAGLIAIPRDIDEAARVDGAGFWRRMFEVTIPLTMPLIAVAALFGAIFTFTDMAVVYVLTRGGPTNSTQVLASWAFVRGIEGGDVAQGAAIALFLFPLLLAAAVLILRAVRRMQVM</sequence>
<evidence type="ECO:0000313" key="11">
    <source>
        <dbReference type="Proteomes" id="UP000294739"/>
    </source>
</evidence>
<proteinExistence type="inferred from homology"/>
<evidence type="ECO:0000256" key="3">
    <source>
        <dbReference type="ARBA" id="ARBA00022475"/>
    </source>
</evidence>
<feature type="domain" description="ABC transmembrane type-1" evidence="9">
    <location>
        <begin position="88"/>
        <end position="302"/>
    </location>
</feature>
<keyword evidence="2 7" id="KW-0813">Transport</keyword>
<dbReference type="EMBL" id="SMKZ01000019">
    <property type="protein sequence ID" value="TDE09313.1"/>
    <property type="molecule type" value="Genomic_DNA"/>
</dbReference>
<evidence type="ECO:0000256" key="2">
    <source>
        <dbReference type="ARBA" id="ARBA00022448"/>
    </source>
</evidence>
<dbReference type="Gene3D" id="1.10.3720.10">
    <property type="entry name" value="MetI-like"/>
    <property type="match status" value="1"/>
</dbReference>
<feature type="transmembrane region" description="Helical" evidence="7">
    <location>
        <begin position="29"/>
        <end position="57"/>
    </location>
</feature>
<feature type="transmembrane region" description="Helical" evidence="7">
    <location>
        <begin position="121"/>
        <end position="145"/>
    </location>
</feature>
<dbReference type="InParanoid" id="A0A4R5DFY9"/>
<reference evidence="10 11" key="1">
    <citation type="submission" date="2019-03" db="EMBL/GenBank/DDBJ databases">
        <title>Draft genome sequences of novel Actinobacteria.</title>
        <authorList>
            <person name="Sahin N."/>
            <person name="Ay H."/>
            <person name="Saygin H."/>
        </authorList>
    </citation>
    <scope>NUCLEOTIDE SEQUENCE [LARGE SCALE GENOMIC DNA]</scope>
    <source>
        <strain evidence="10 11">5K138</strain>
    </source>
</reference>
<feature type="transmembrane region" description="Helical" evidence="7">
    <location>
        <begin position="92"/>
        <end position="114"/>
    </location>
</feature>
<evidence type="ECO:0000256" key="4">
    <source>
        <dbReference type="ARBA" id="ARBA00022692"/>
    </source>
</evidence>
<comment type="caution">
    <text evidence="10">The sequence shown here is derived from an EMBL/GenBank/DDBJ whole genome shotgun (WGS) entry which is preliminary data.</text>
</comment>
<dbReference type="CDD" id="cd06261">
    <property type="entry name" value="TM_PBP2"/>
    <property type="match status" value="1"/>
</dbReference>
<dbReference type="InterPro" id="IPR000515">
    <property type="entry name" value="MetI-like"/>
</dbReference>
<dbReference type="RefSeq" id="WP_131895832.1">
    <property type="nucleotide sequence ID" value="NZ_SMKZ01000019.1"/>
</dbReference>
<dbReference type="Pfam" id="PF00528">
    <property type="entry name" value="BPD_transp_1"/>
    <property type="match status" value="1"/>
</dbReference>
<dbReference type="SUPFAM" id="SSF161098">
    <property type="entry name" value="MetI-like"/>
    <property type="match status" value="1"/>
</dbReference>
<dbReference type="GO" id="GO:0005886">
    <property type="term" value="C:plasma membrane"/>
    <property type="evidence" value="ECO:0007669"/>
    <property type="project" value="UniProtKB-SubCell"/>
</dbReference>
<keyword evidence="3" id="KW-1003">Cell membrane</keyword>